<evidence type="ECO:0000313" key="3">
    <source>
        <dbReference type="Proteomes" id="UP001595867"/>
    </source>
</evidence>
<feature type="compositionally biased region" description="Basic and acidic residues" evidence="1">
    <location>
        <begin position="117"/>
        <end position="132"/>
    </location>
</feature>
<protein>
    <submittedName>
        <fullName evidence="2">Uncharacterized protein</fullName>
    </submittedName>
</protein>
<feature type="region of interest" description="Disordered" evidence="1">
    <location>
        <begin position="116"/>
        <end position="145"/>
    </location>
</feature>
<name>A0ABV8J7I6_9ACTN</name>
<reference evidence="3" key="1">
    <citation type="journal article" date="2019" name="Int. J. Syst. Evol. Microbiol.">
        <title>The Global Catalogue of Microorganisms (GCM) 10K type strain sequencing project: providing services to taxonomists for standard genome sequencing and annotation.</title>
        <authorList>
            <consortium name="The Broad Institute Genomics Platform"/>
            <consortium name="The Broad Institute Genome Sequencing Center for Infectious Disease"/>
            <person name="Wu L."/>
            <person name="Ma J."/>
        </authorList>
    </citation>
    <scope>NUCLEOTIDE SEQUENCE [LARGE SCALE GENOMIC DNA]</scope>
    <source>
        <strain evidence="3">TBRC 5832</strain>
    </source>
</reference>
<evidence type="ECO:0000313" key="2">
    <source>
        <dbReference type="EMBL" id="MFC4071471.1"/>
    </source>
</evidence>
<proteinExistence type="predicted"/>
<dbReference type="Proteomes" id="UP001595867">
    <property type="component" value="Unassembled WGS sequence"/>
</dbReference>
<dbReference type="RefSeq" id="WP_378072347.1">
    <property type="nucleotide sequence ID" value="NZ_JBHSBL010000028.1"/>
</dbReference>
<comment type="caution">
    <text evidence="2">The sequence shown here is derived from an EMBL/GenBank/DDBJ whole genome shotgun (WGS) entry which is preliminary data.</text>
</comment>
<evidence type="ECO:0000256" key="1">
    <source>
        <dbReference type="SAM" id="MobiDB-lite"/>
    </source>
</evidence>
<dbReference type="EMBL" id="JBHSBL010000028">
    <property type="protein sequence ID" value="MFC4071471.1"/>
    <property type="molecule type" value="Genomic_DNA"/>
</dbReference>
<gene>
    <name evidence="2" type="ORF">ACFO0C_41600</name>
</gene>
<sequence length="145" mass="16034">MIRGIRAVVVGTRNPPLTGTEVAIGCGEPTTYQFPRSNLDVEPPTVTSEIFGAAEDLRLEPIKFPYGVSAKNESFQVEAVASKFDVYWEIEIEWSWNGQEGRDHLCLRQRMTVSRQRGGERFEGSTGARDRAGSLAGTGEAGWNR</sequence>
<organism evidence="2 3">
    <name type="scientific">Actinoplanes subglobosus</name>
    <dbReference type="NCBI Taxonomy" id="1547892"/>
    <lineage>
        <taxon>Bacteria</taxon>
        <taxon>Bacillati</taxon>
        <taxon>Actinomycetota</taxon>
        <taxon>Actinomycetes</taxon>
        <taxon>Micromonosporales</taxon>
        <taxon>Micromonosporaceae</taxon>
        <taxon>Actinoplanes</taxon>
    </lineage>
</organism>
<accession>A0ABV8J7I6</accession>
<keyword evidence="3" id="KW-1185">Reference proteome</keyword>